<evidence type="ECO:0000256" key="1">
    <source>
        <dbReference type="SAM" id="Phobius"/>
    </source>
</evidence>
<dbReference type="GeneID" id="28489984"/>
<dbReference type="OrthoDB" id="70211at2157"/>
<organism evidence="2 4">
    <name type="scientific">Methanobrevibacter olleyae</name>
    <dbReference type="NCBI Taxonomy" id="294671"/>
    <lineage>
        <taxon>Archaea</taxon>
        <taxon>Methanobacteriati</taxon>
        <taxon>Methanobacteriota</taxon>
        <taxon>Methanomada group</taxon>
        <taxon>Methanobacteria</taxon>
        <taxon>Methanobacteriales</taxon>
        <taxon>Methanobacteriaceae</taxon>
        <taxon>Methanobrevibacter</taxon>
    </lineage>
</organism>
<dbReference type="Proteomes" id="UP000183442">
    <property type="component" value="Unassembled WGS sequence"/>
</dbReference>
<keyword evidence="1" id="KW-1133">Transmembrane helix</keyword>
<reference evidence="4" key="2">
    <citation type="submission" date="2016-02" db="EMBL/GenBank/DDBJ databases">
        <title>The draft genome sequence of the rumen methanogen Methanobrevibacter olleyae YLM1.</title>
        <authorList>
            <consortium name="New Zealand Agricultural Greenhouse Gas Research Centre/Pastoral Greenhouse Gas Research Consortium"/>
            <person name="Kelly W.J."/>
            <person name="Li D."/>
            <person name="Lambie S.C."/>
            <person name="Attwood G.T."/>
            <person name="Altermann E."/>
            <person name="Leahy S.C."/>
        </authorList>
    </citation>
    <scope>NUCLEOTIDE SEQUENCE [LARGE SCALE GENOMIC DNA]</scope>
    <source>
        <strain evidence="4">YLM1</strain>
    </source>
</reference>
<reference evidence="3" key="4">
    <citation type="submission" date="2016-10" db="EMBL/GenBank/DDBJ databases">
        <authorList>
            <person name="de Groot N.N."/>
        </authorList>
    </citation>
    <scope>NUCLEOTIDE SEQUENCE [LARGE SCALE GENOMIC DNA]</scope>
    <source>
        <strain evidence="3">DSM 16632</strain>
    </source>
</reference>
<keyword evidence="1" id="KW-0472">Membrane</keyword>
<proteinExistence type="predicted"/>
<evidence type="ECO:0000313" key="5">
    <source>
        <dbReference type="Proteomes" id="UP000183442"/>
    </source>
</evidence>
<dbReference type="PATRIC" id="fig|294671.3.peg.1737"/>
<keyword evidence="1" id="KW-0812">Transmembrane</keyword>
<dbReference type="EMBL" id="CP014265">
    <property type="protein sequence ID" value="AMK16226.1"/>
    <property type="molecule type" value="Genomic_DNA"/>
</dbReference>
<dbReference type="RefSeq" id="WP_082762201.1">
    <property type="nucleotide sequence ID" value="NZ_CP014265.1"/>
</dbReference>
<protein>
    <submittedName>
        <fullName evidence="2">Uncharacterized protein</fullName>
    </submittedName>
</protein>
<gene>
    <name evidence="3" type="ORF">SAMN02910297_01317</name>
    <name evidence="2" type="ORF">YLM1_1671</name>
</gene>
<dbReference type="KEGG" id="mol:YLM1_1671"/>
<evidence type="ECO:0000313" key="3">
    <source>
        <dbReference type="EMBL" id="SFL60730.1"/>
    </source>
</evidence>
<evidence type="ECO:0000313" key="4">
    <source>
        <dbReference type="Proteomes" id="UP000066376"/>
    </source>
</evidence>
<dbReference type="EMBL" id="FOTL01000022">
    <property type="protein sequence ID" value="SFL60730.1"/>
    <property type="molecule type" value="Genomic_DNA"/>
</dbReference>
<dbReference type="AlphaFoldDB" id="A0A126R2F6"/>
<name>A0A126R2F6_METOL</name>
<reference evidence="2 4" key="1">
    <citation type="journal article" date="2016" name="Genome Announc.">
        <title>Draft Genome Sequence of the Rumen Methanogen Methanobrevibacter olleyae YLM1.</title>
        <authorList>
            <person name="Kelly W.J."/>
            <person name="Li D."/>
            <person name="Lambie S.C."/>
            <person name="Cox F."/>
            <person name="Attwood G.T."/>
            <person name="Altermann E."/>
            <person name="Leahy S.C."/>
        </authorList>
    </citation>
    <scope>NUCLEOTIDE SEQUENCE [LARGE SCALE GENOMIC DNA]</scope>
    <source>
        <strain evidence="2 4">YLM1</strain>
    </source>
</reference>
<accession>A0A126R2F6</accession>
<feature type="transmembrane region" description="Helical" evidence="1">
    <location>
        <begin position="135"/>
        <end position="158"/>
    </location>
</feature>
<keyword evidence="4" id="KW-1185">Reference proteome</keyword>
<dbReference type="STRING" id="294671.YLM1_1671"/>
<evidence type="ECO:0000313" key="2">
    <source>
        <dbReference type="EMBL" id="AMK16226.1"/>
    </source>
</evidence>
<sequence length="162" mass="17690">MKKIIYCILIIFIFLLTLSSVSAHGADITDDTMIIANESNGVLAKSVVDDLGLNITVYKFKSDGDVEHQLEHALSNPNKRILAIAYQDTVENYLNNHSELKNRVLISNDDSSSLSDSAKKLVEIDIDSTDSSTNFITPLIVGLVIGLLVGVVVGFVILKNKK</sequence>
<dbReference type="Proteomes" id="UP000066376">
    <property type="component" value="Chromosome"/>
</dbReference>
<reference evidence="5" key="3">
    <citation type="submission" date="2016-10" db="EMBL/GenBank/DDBJ databases">
        <authorList>
            <person name="Varghese N."/>
        </authorList>
    </citation>
    <scope>NUCLEOTIDE SEQUENCE [LARGE SCALE GENOMIC DNA]</scope>
    <source>
        <strain evidence="5">DSM 16632</strain>
    </source>
</reference>